<dbReference type="Pfam" id="PF20099">
    <property type="entry name" value="DUF6489"/>
    <property type="match status" value="1"/>
</dbReference>
<accession>A0ABX2N5G9</accession>
<keyword evidence="2" id="KW-1185">Reference proteome</keyword>
<dbReference type="InterPro" id="IPR045502">
    <property type="entry name" value="DUF6489"/>
</dbReference>
<gene>
    <name evidence="1" type="ORF">HUO14_13565</name>
</gene>
<protein>
    <submittedName>
        <fullName evidence="1">Uncharacterized protein</fullName>
    </submittedName>
</protein>
<proteinExistence type="predicted"/>
<dbReference type="Proteomes" id="UP000652427">
    <property type="component" value="Unassembled WGS sequence"/>
</dbReference>
<name>A0ABX2N5G9_9SPHN</name>
<sequence>MKVSVELDCTPEEARRLIGLPDVAKLNESYVQEMSKFLQGANSVEQLQNFTKIIAPMGEAGLKMFSSFLTGAMGAASGGGKSSSTKKKND</sequence>
<reference evidence="1 2" key="1">
    <citation type="submission" date="2020-06" db="EMBL/GenBank/DDBJ databases">
        <authorList>
            <person name="Kim S.-J."/>
            <person name="Park S.-J."/>
        </authorList>
    </citation>
    <scope>NUCLEOTIDE SEQUENCE [LARGE SCALE GENOMIC DNA]</scope>
    <source>
        <strain evidence="1 2">SW-151</strain>
    </source>
</reference>
<evidence type="ECO:0000313" key="2">
    <source>
        <dbReference type="Proteomes" id="UP000652427"/>
    </source>
</evidence>
<organism evidence="1 2">
    <name type="scientific">Parasphingorhabdus flavimaris</name>
    <dbReference type="NCBI Taxonomy" id="266812"/>
    <lineage>
        <taxon>Bacteria</taxon>
        <taxon>Pseudomonadati</taxon>
        <taxon>Pseudomonadota</taxon>
        <taxon>Alphaproteobacteria</taxon>
        <taxon>Sphingomonadales</taxon>
        <taxon>Sphingomonadaceae</taxon>
        <taxon>Parasphingorhabdus</taxon>
    </lineage>
</organism>
<dbReference type="EMBL" id="JABWMH010000004">
    <property type="protein sequence ID" value="NVD28924.1"/>
    <property type="molecule type" value="Genomic_DNA"/>
</dbReference>
<comment type="caution">
    <text evidence="1">The sequence shown here is derived from an EMBL/GenBank/DDBJ whole genome shotgun (WGS) entry which is preliminary data.</text>
</comment>
<dbReference type="RefSeq" id="WP_067196713.1">
    <property type="nucleotide sequence ID" value="NZ_JABWMH010000004.1"/>
</dbReference>
<evidence type="ECO:0000313" key="1">
    <source>
        <dbReference type="EMBL" id="NVD28924.1"/>
    </source>
</evidence>